<evidence type="ECO:0000313" key="2">
    <source>
        <dbReference type="EMBL" id="KAK5958412.1"/>
    </source>
</evidence>
<evidence type="ECO:0000313" key="3">
    <source>
        <dbReference type="Proteomes" id="UP001316803"/>
    </source>
</evidence>
<dbReference type="Gene3D" id="3.40.30.10">
    <property type="entry name" value="Glutaredoxin"/>
    <property type="match status" value="1"/>
</dbReference>
<dbReference type="AlphaFoldDB" id="A0AAN8I7Q0"/>
<dbReference type="SUPFAM" id="SSF52833">
    <property type="entry name" value="Thioredoxin-like"/>
    <property type="match status" value="1"/>
</dbReference>
<accession>A0AAN8I7Q0</accession>
<dbReference type="Proteomes" id="UP001316803">
    <property type="component" value="Unassembled WGS sequence"/>
</dbReference>
<protein>
    <recommendedName>
        <fullName evidence="1">DSBA-like thioredoxin domain-containing protein</fullName>
    </recommendedName>
</protein>
<dbReference type="InterPro" id="IPR036249">
    <property type="entry name" value="Thioredoxin-like_sf"/>
</dbReference>
<dbReference type="GO" id="GO:0016491">
    <property type="term" value="F:oxidoreductase activity"/>
    <property type="evidence" value="ECO:0007669"/>
    <property type="project" value="InterPro"/>
</dbReference>
<reference evidence="2 3" key="1">
    <citation type="submission" date="2022-12" db="EMBL/GenBank/DDBJ databases">
        <title>Genomic features and morphological characterization of a novel Knufia sp. strain isolated from spacecraft assembly facility.</title>
        <authorList>
            <person name="Teixeira M."/>
            <person name="Chander A.M."/>
            <person name="Stajich J.E."/>
            <person name="Venkateswaran K."/>
        </authorList>
    </citation>
    <scope>NUCLEOTIDE SEQUENCE [LARGE SCALE GENOMIC DNA]</scope>
    <source>
        <strain evidence="2 3">FJI-L2-BK-P2</strain>
    </source>
</reference>
<sequence>MRMYETLMSAYGTGVGIQFKFHGTVASTLDSHRLIQHFQEGKGPETADKLINSLYSQYFENEKHPSSDETLLKATADAGIPENEAKAFIEDRNEGMMDTKMAIREQKGNTDAVPYIIFEGKRRDFTLEGAKDIGEYYKNLVQVAKESK</sequence>
<dbReference type="PANTHER" id="PTHR13887:SF52">
    <property type="entry name" value="DSBA-LIKE THIOREDOXIN DOMAIN-CONTAINING PROTEIN"/>
    <property type="match status" value="1"/>
</dbReference>
<comment type="caution">
    <text evidence="2">The sequence shown here is derived from an EMBL/GenBank/DDBJ whole genome shotgun (WGS) entry which is preliminary data.</text>
</comment>
<feature type="domain" description="DSBA-like thioredoxin" evidence="1">
    <location>
        <begin position="10"/>
        <end position="132"/>
    </location>
</feature>
<evidence type="ECO:0000259" key="1">
    <source>
        <dbReference type="Pfam" id="PF01323"/>
    </source>
</evidence>
<proteinExistence type="predicted"/>
<organism evidence="2 3">
    <name type="scientific">Knufia fluminis</name>
    <dbReference type="NCBI Taxonomy" id="191047"/>
    <lineage>
        <taxon>Eukaryota</taxon>
        <taxon>Fungi</taxon>
        <taxon>Dikarya</taxon>
        <taxon>Ascomycota</taxon>
        <taxon>Pezizomycotina</taxon>
        <taxon>Eurotiomycetes</taxon>
        <taxon>Chaetothyriomycetidae</taxon>
        <taxon>Chaetothyriales</taxon>
        <taxon>Trichomeriaceae</taxon>
        <taxon>Knufia</taxon>
    </lineage>
</organism>
<dbReference type="Pfam" id="PF01323">
    <property type="entry name" value="DSBA"/>
    <property type="match status" value="1"/>
</dbReference>
<dbReference type="EMBL" id="JAKLMC020000001">
    <property type="protein sequence ID" value="KAK5958412.1"/>
    <property type="molecule type" value="Genomic_DNA"/>
</dbReference>
<keyword evidence="3" id="KW-1185">Reference proteome</keyword>
<gene>
    <name evidence="2" type="ORF">OHC33_000255</name>
</gene>
<name>A0AAN8I7Q0_9EURO</name>
<dbReference type="PANTHER" id="PTHR13887">
    <property type="entry name" value="GLUTATHIONE S-TRANSFERASE KAPPA"/>
    <property type="match status" value="1"/>
</dbReference>
<dbReference type="InterPro" id="IPR001853">
    <property type="entry name" value="DSBA-like_thioredoxin_dom"/>
</dbReference>